<feature type="transmembrane region" description="Helical" evidence="7">
    <location>
        <begin position="138"/>
        <end position="156"/>
    </location>
</feature>
<feature type="transmembrane region" description="Helical" evidence="7">
    <location>
        <begin position="229"/>
        <end position="250"/>
    </location>
</feature>
<comment type="caution">
    <text evidence="9">The sequence shown here is derived from an EMBL/GenBank/DDBJ whole genome shotgun (WGS) entry which is preliminary data.</text>
</comment>
<evidence type="ECO:0000256" key="2">
    <source>
        <dbReference type="ARBA" id="ARBA00007400"/>
    </source>
</evidence>
<dbReference type="EMBL" id="MOXJ01000025">
    <property type="protein sequence ID" value="PDO09875.1"/>
    <property type="molecule type" value="Genomic_DNA"/>
</dbReference>
<sequence>MSAWRPEIDTVRAVAVAAVVLAHATAGGSDAFPPGTGLQALYHVFHHLSAFAVPVLVWVCAVVWTVRYREGRGKPMPFYGDTLRSLAAPAAAAWGIYLLADRAGTNIGFEALAPIAALLQLALVFPFAFILCKNRERAVRIFLAAAWAVQIGFWAYQAWSDPIPYRNAIAPTYVGLFATGLWVGLRYEAAVERLNRHAGRISAVCAVSAAVYVLSVWRAQPGAGTFLPLPPAATEAVFQLYGLFAGLELLRSAKNMTEQSAFWRRVTVPLGIGWLGIYLIHPVFLAFWESIVPETIHPAAHLARTAGGAIAAAAATLGVVFTYRGRLRPRLPFVPNDSGEVGRPAAG</sequence>
<keyword evidence="3" id="KW-1003">Cell membrane</keyword>
<dbReference type="AlphaFoldDB" id="A0A2A6DYR3"/>
<evidence type="ECO:0000256" key="7">
    <source>
        <dbReference type="SAM" id="Phobius"/>
    </source>
</evidence>
<feature type="transmembrane region" description="Helical" evidence="7">
    <location>
        <begin position="262"/>
        <end position="281"/>
    </location>
</feature>
<dbReference type="GO" id="GO:0005886">
    <property type="term" value="C:plasma membrane"/>
    <property type="evidence" value="ECO:0007669"/>
    <property type="project" value="UniProtKB-SubCell"/>
</dbReference>
<evidence type="ECO:0000256" key="4">
    <source>
        <dbReference type="ARBA" id="ARBA00022692"/>
    </source>
</evidence>
<dbReference type="InterPro" id="IPR002656">
    <property type="entry name" value="Acyl_transf_3_dom"/>
</dbReference>
<comment type="subcellular location">
    <subcellularLocation>
        <location evidence="1">Cell membrane</location>
        <topology evidence="1">Multi-pass membrane protein</topology>
    </subcellularLocation>
</comment>
<feature type="transmembrane region" description="Helical" evidence="7">
    <location>
        <begin position="44"/>
        <end position="66"/>
    </location>
</feature>
<evidence type="ECO:0000313" key="9">
    <source>
        <dbReference type="EMBL" id="PDO09875.1"/>
    </source>
</evidence>
<dbReference type="GO" id="GO:0016413">
    <property type="term" value="F:O-acetyltransferase activity"/>
    <property type="evidence" value="ECO:0007669"/>
    <property type="project" value="TreeGrafter"/>
</dbReference>
<dbReference type="GO" id="GO:0009246">
    <property type="term" value="P:enterobacterial common antigen biosynthetic process"/>
    <property type="evidence" value="ECO:0007669"/>
    <property type="project" value="TreeGrafter"/>
</dbReference>
<dbReference type="PANTHER" id="PTHR40074">
    <property type="entry name" value="O-ACETYLTRANSFERASE WECH"/>
    <property type="match status" value="1"/>
</dbReference>
<accession>A0A2A6DYR3</accession>
<keyword evidence="6 7" id="KW-0472">Membrane</keyword>
<evidence type="ECO:0000256" key="5">
    <source>
        <dbReference type="ARBA" id="ARBA00022989"/>
    </source>
</evidence>
<evidence type="ECO:0000313" key="10">
    <source>
        <dbReference type="Proteomes" id="UP000243688"/>
    </source>
</evidence>
<evidence type="ECO:0000256" key="6">
    <source>
        <dbReference type="ARBA" id="ARBA00023136"/>
    </source>
</evidence>
<protein>
    <recommendedName>
        <fullName evidence="8">Acyltransferase 3 domain-containing protein</fullName>
    </recommendedName>
</protein>
<reference evidence="9 10" key="1">
    <citation type="submission" date="2016-12" db="EMBL/GenBank/DDBJ databases">
        <title>Candidatus Reconcilibacillus cellulovorans genome.</title>
        <authorList>
            <person name="Kolinko S."/>
            <person name="Wu Y.-W."/>
            <person name="Tachea F."/>
            <person name="Denzel E."/>
            <person name="Hiras J."/>
            <person name="Baecker N."/>
            <person name="Chan L.J."/>
            <person name="Eichorst S.A."/>
            <person name="Frey D."/>
            <person name="Adams P.D."/>
            <person name="Pray T."/>
            <person name="Tanjore D."/>
            <person name="Petzold C.J."/>
            <person name="Gladden J.M."/>
            <person name="Simmons B.A."/>
            <person name="Singer S.W."/>
        </authorList>
    </citation>
    <scope>NUCLEOTIDE SEQUENCE [LARGE SCALE GENOMIC DNA]</scope>
    <source>
        <strain evidence="9">JTherm</strain>
    </source>
</reference>
<dbReference type="Proteomes" id="UP000243688">
    <property type="component" value="Unassembled WGS sequence"/>
</dbReference>
<keyword evidence="5 7" id="KW-1133">Transmembrane helix</keyword>
<feature type="transmembrane region" description="Helical" evidence="7">
    <location>
        <begin position="301"/>
        <end position="323"/>
    </location>
</feature>
<keyword evidence="4 7" id="KW-0812">Transmembrane</keyword>
<dbReference type="PANTHER" id="PTHR40074:SF2">
    <property type="entry name" value="O-ACETYLTRANSFERASE WECH"/>
    <property type="match status" value="1"/>
</dbReference>
<evidence type="ECO:0000256" key="3">
    <source>
        <dbReference type="ARBA" id="ARBA00022475"/>
    </source>
</evidence>
<evidence type="ECO:0000259" key="8">
    <source>
        <dbReference type="Pfam" id="PF01757"/>
    </source>
</evidence>
<feature type="transmembrane region" description="Helical" evidence="7">
    <location>
        <begin position="78"/>
        <end position="99"/>
    </location>
</feature>
<dbReference type="Pfam" id="PF01757">
    <property type="entry name" value="Acyl_transf_3"/>
    <property type="match status" value="1"/>
</dbReference>
<evidence type="ECO:0000256" key="1">
    <source>
        <dbReference type="ARBA" id="ARBA00004651"/>
    </source>
</evidence>
<feature type="transmembrane region" description="Helical" evidence="7">
    <location>
        <begin position="168"/>
        <end position="185"/>
    </location>
</feature>
<feature type="transmembrane region" description="Helical" evidence="7">
    <location>
        <begin position="111"/>
        <end position="131"/>
    </location>
</feature>
<gene>
    <name evidence="9" type="ORF">BLM47_10275</name>
</gene>
<organism evidence="9 10">
    <name type="scientific">Candidatus Reconcilbacillus cellulovorans</name>
    <dbReference type="NCBI Taxonomy" id="1906605"/>
    <lineage>
        <taxon>Bacteria</taxon>
        <taxon>Bacillati</taxon>
        <taxon>Bacillota</taxon>
        <taxon>Bacilli</taxon>
        <taxon>Bacillales</taxon>
        <taxon>Paenibacillaceae</taxon>
        <taxon>Candidatus Reconcilbacillus</taxon>
    </lineage>
</organism>
<comment type="similarity">
    <text evidence="2">Belongs to the acyltransferase 3 family.</text>
</comment>
<feature type="transmembrane region" description="Helical" evidence="7">
    <location>
        <begin position="197"/>
        <end position="217"/>
    </location>
</feature>
<proteinExistence type="inferred from homology"/>
<name>A0A2A6DYR3_9BACL</name>
<feature type="domain" description="Acyltransferase 3" evidence="8">
    <location>
        <begin position="6"/>
        <end position="322"/>
    </location>
</feature>